<keyword evidence="2" id="KW-1003">Cell membrane</keyword>
<keyword evidence="11" id="KW-1185">Reference proteome</keyword>
<evidence type="ECO:0000259" key="9">
    <source>
        <dbReference type="Pfam" id="PF13231"/>
    </source>
</evidence>
<gene>
    <name evidence="10" type="ORF">ACH3VR_20070</name>
</gene>
<feature type="transmembrane region" description="Helical" evidence="8">
    <location>
        <begin position="174"/>
        <end position="200"/>
    </location>
</feature>
<feature type="transmembrane region" description="Helical" evidence="8">
    <location>
        <begin position="291"/>
        <end position="310"/>
    </location>
</feature>
<accession>A0ABW7QD79</accession>
<evidence type="ECO:0000256" key="6">
    <source>
        <dbReference type="ARBA" id="ARBA00022989"/>
    </source>
</evidence>
<protein>
    <submittedName>
        <fullName evidence="10">Glycosyltransferase family 39 protein</fullName>
        <ecNumber evidence="10">2.4.-.-</ecNumber>
    </submittedName>
</protein>
<evidence type="ECO:0000313" key="11">
    <source>
        <dbReference type="Proteomes" id="UP001610861"/>
    </source>
</evidence>
<name>A0ABW7QD79_9MICO</name>
<keyword evidence="5 8" id="KW-0812">Transmembrane</keyword>
<dbReference type="PANTHER" id="PTHR33908:SF3">
    <property type="entry name" value="UNDECAPRENYL PHOSPHATE-ALPHA-4-AMINO-4-DEOXY-L-ARABINOSE ARABINOSYL TRANSFERASE"/>
    <property type="match status" value="1"/>
</dbReference>
<evidence type="ECO:0000256" key="4">
    <source>
        <dbReference type="ARBA" id="ARBA00022679"/>
    </source>
</evidence>
<dbReference type="InterPro" id="IPR038731">
    <property type="entry name" value="RgtA/B/C-like"/>
</dbReference>
<feature type="transmembrane region" description="Helical" evidence="8">
    <location>
        <begin position="144"/>
        <end position="162"/>
    </location>
</feature>
<dbReference type="Proteomes" id="UP001610861">
    <property type="component" value="Unassembled WGS sequence"/>
</dbReference>
<dbReference type="EC" id="2.4.-.-" evidence="10"/>
<feature type="domain" description="Glycosyltransferase RgtA/B/C/D-like" evidence="9">
    <location>
        <begin position="77"/>
        <end position="224"/>
    </location>
</feature>
<feature type="transmembrane region" description="Helical" evidence="8">
    <location>
        <begin position="316"/>
        <end position="341"/>
    </location>
</feature>
<reference evidence="10 11" key="1">
    <citation type="submission" date="2024-09" db="EMBL/GenBank/DDBJ databases">
        <authorList>
            <person name="Pan X."/>
        </authorList>
    </citation>
    <scope>NUCLEOTIDE SEQUENCE [LARGE SCALE GENOMIC DNA]</scope>
    <source>
        <strain evidence="10 11">B2969</strain>
    </source>
</reference>
<feature type="transmembrane region" description="Helical" evidence="8">
    <location>
        <begin position="92"/>
        <end position="110"/>
    </location>
</feature>
<feature type="transmembrane region" description="Helical" evidence="8">
    <location>
        <begin position="212"/>
        <end position="232"/>
    </location>
</feature>
<evidence type="ECO:0000256" key="8">
    <source>
        <dbReference type="SAM" id="Phobius"/>
    </source>
</evidence>
<feature type="transmembrane region" description="Helical" evidence="8">
    <location>
        <begin position="348"/>
        <end position="367"/>
    </location>
</feature>
<sequence>MAAPGQRDAARGSRPDRPASLAITLLGIVGGAVTLIGIGIPSFWGDEAASVMSAERPLPSLLAELTHVDAVHGLYYLFLHFWVGVAGTSETAVRFPSAVAAGLAIAGTAALGRQLFGMRVAVIAGVVAMTLPQLTRMGIEARSYAFGMAAAVWLTWLLVRLIRRGETRRRWWAVYAVGAGLSVVLFMYLALMVVVHLVVVVTERPPQRVVRAWLGAVAAAGVVALPLIALAMGQQGQIAFLTHRHYATFANVTVRQWFGTWYVAVIAWALVVAGVVTTLRRGGRIRGGALVVWAWLVAPTAILLAGNAWVHPMYNMRYLAFCAPATALAIGLGVDGLAAFVHGRGLRTAVAASLLVALAIASAPTFAAQRTLYAKDGGSDLRQIADAVHQHAAAGDAVVFDESTKPRLKRRLALDLYPSAFAGLDDVALATRAADTPGLWDEVAPLDEVTAAVLAHHVVWAVESTNTRSGDVTALEGLGYRVVESFPLHRTVLYELERVSP</sequence>
<feature type="transmembrane region" description="Helical" evidence="8">
    <location>
        <begin position="21"/>
        <end position="45"/>
    </location>
</feature>
<evidence type="ECO:0000313" key="10">
    <source>
        <dbReference type="EMBL" id="MFH8252675.1"/>
    </source>
</evidence>
<feature type="transmembrane region" description="Helical" evidence="8">
    <location>
        <begin position="65"/>
        <end position="85"/>
    </location>
</feature>
<keyword evidence="4 10" id="KW-0808">Transferase</keyword>
<dbReference type="PANTHER" id="PTHR33908">
    <property type="entry name" value="MANNOSYLTRANSFERASE YKCB-RELATED"/>
    <property type="match status" value="1"/>
</dbReference>
<comment type="subcellular location">
    <subcellularLocation>
        <location evidence="1">Cell membrane</location>
        <topology evidence="1">Multi-pass membrane protein</topology>
    </subcellularLocation>
</comment>
<evidence type="ECO:0000256" key="2">
    <source>
        <dbReference type="ARBA" id="ARBA00022475"/>
    </source>
</evidence>
<keyword evidence="7 8" id="KW-0472">Membrane</keyword>
<keyword evidence="3 10" id="KW-0328">Glycosyltransferase</keyword>
<dbReference type="EMBL" id="JBIQWL010000011">
    <property type="protein sequence ID" value="MFH8252675.1"/>
    <property type="molecule type" value="Genomic_DNA"/>
</dbReference>
<evidence type="ECO:0000256" key="5">
    <source>
        <dbReference type="ARBA" id="ARBA00022692"/>
    </source>
</evidence>
<comment type="caution">
    <text evidence="10">The sequence shown here is derived from an EMBL/GenBank/DDBJ whole genome shotgun (WGS) entry which is preliminary data.</text>
</comment>
<dbReference type="InterPro" id="IPR050297">
    <property type="entry name" value="LipidA_mod_glycosyltrf_83"/>
</dbReference>
<dbReference type="GO" id="GO:0016757">
    <property type="term" value="F:glycosyltransferase activity"/>
    <property type="evidence" value="ECO:0007669"/>
    <property type="project" value="UniProtKB-KW"/>
</dbReference>
<organism evidence="10 11">
    <name type="scientific">Microbacterium alkaliflavum</name>
    <dbReference type="NCBI Taxonomy" id="3248839"/>
    <lineage>
        <taxon>Bacteria</taxon>
        <taxon>Bacillati</taxon>
        <taxon>Actinomycetota</taxon>
        <taxon>Actinomycetes</taxon>
        <taxon>Micrococcales</taxon>
        <taxon>Microbacteriaceae</taxon>
        <taxon>Microbacterium</taxon>
    </lineage>
</organism>
<evidence type="ECO:0000256" key="3">
    <source>
        <dbReference type="ARBA" id="ARBA00022676"/>
    </source>
</evidence>
<evidence type="ECO:0000256" key="1">
    <source>
        <dbReference type="ARBA" id="ARBA00004651"/>
    </source>
</evidence>
<feature type="transmembrane region" description="Helical" evidence="8">
    <location>
        <begin position="261"/>
        <end position="279"/>
    </location>
</feature>
<evidence type="ECO:0000256" key="7">
    <source>
        <dbReference type="ARBA" id="ARBA00023136"/>
    </source>
</evidence>
<keyword evidence="6 8" id="KW-1133">Transmembrane helix</keyword>
<dbReference type="Pfam" id="PF13231">
    <property type="entry name" value="PMT_2"/>
    <property type="match status" value="1"/>
</dbReference>
<proteinExistence type="predicted"/>
<dbReference type="RefSeq" id="WP_397558104.1">
    <property type="nucleotide sequence ID" value="NZ_JBIQWL010000011.1"/>
</dbReference>